<dbReference type="InterPro" id="IPR036890">
    <property type="entry name" value="HATPase_C_sf"/>
</dbReference>
<dbReference type="PANTHER" id="PTHR35526:SF3">
    <property type="entry name" value="ANTI-SIGMA-F FACTOR RSBW"/>
    <property type="match status" value="1"/>
</dbReference>
<sequence length="163" mass="17527">MMSAIEPRTLTLCASLNSLPVLGEQLRRFFAPLALEESWIFMLDLALCEAATNIIRHGYRQDRGKSYVVTMAIEEACALVTLRDSGEPIPAALLNTAAAPPAPAQEADDAEIALALLSESGRGLRLIHDCVDDVSYRQTQGENCLTLIKRLPASVSGTASAQT</sequence>
<evidence type="ECO:0000259" key="2">
    <source>
        <dbReference type="Pfam" id="PF13581"/>
    </source>
</evidence>
<dbReference type="SUPFAM" id="SSF55874">
    <property type="entry name" value="ATPase domain of HSP90 chaperone/DNA topoisomerase II/histidine kinase"/>
    <property type="match status" value="1"/>
</dbReference>
<proteinExistence type="predicted"/>
<feature type="domain" description="Histidine kinase/HSP90-like ATPase" evidence="2">
    <location>
        <begin position="21"/>
        <end position="149"/>
    </location>
</feature>
<dbReference type="GO" id="GO:0004674">
    <property type="term" value="F:protein serine/threonine kinase activity"/>
    <property type="evidence" value="ECO:0007669"/>
    <property type="project" value="UniProtKB-KW"/>
</dbReference>
<dbReference type="PANTHER" id="PTHR35526">
    <property type="entry name" value="ANTI-SIGMA-F FACTOR RSBW-RELATED"/>
    <property type="match status" value="1"/>
</dbReference>
<dbReference type="Pfam" id="PF13581">
    <property type="entry name" value="HATPase_c_2"/>
    <property type="match status" value="1"/>
</dbReference>
<dbReference type="GO" id="GO:0005524">
    <property type="term" value="F:ATP binding"/>
    <property type="evidence" value="ECO:0007669"/>
    <property type="project" value="UniProtKB-KW"/>
</dbReference>
<dbReference type="AlphaFoldDB" id="A0A2L0IGE4"/>
<keyword evidence="3" id="KW-0067">ATP-binding</keyword>
<dbReference type="RefSeq" id="WP_104957314.1">
    <property type="nucleotide sequence ID" value="NZ_CP026377.1"/>
</dbReference>
<dbReference type="Proteomes" id="UP000238365">
    <property type="component" value="Chromosome"/>
</dbReference>
<dbReference type="InterPro" id="IPR050267">
    <property type="entry name" value="Anti-sigma-factor_SerPK"/>
</dbReference>
<dbReference type="CDD" id="cd16936">
    <property type="entry name" value="HATPase_RsbW-like"/>
    <property type="match status" value="1"/>
</dbReference>
<keyword evidence="1" id="KW-0418">Kinase</keyword>
<reference evidence="3 4" key="1">
    <citation type="submission" date="2018-01" db="EMBL/GenBank/DDBJ databases">
        <title>Complete and assembled Genome of Pantoea gaviniae DSM22758T.</title>
        <authorList>
            <person name="Stevens M.J.A."/>
            <person name="Zurfluh K."/>
            <person name="Stephan R."/>
        </authorList>
    </citation>
    <scope>NUCLEOTIDE SEQUENCE [LARGE SCALE GENOMIC DNA]</scope>
    <source>
        <strain evidence="3 4">DSM 22758</strain>
    </source>
</reference>
<evidence type="ECO:0000313" key="3">
    <source>
        <dbReference type="EMBL" id="AUX93462.1"/>
    </source>
</evidence>
<dbReference type="EMBL" id="CP026377">
    <property type="protein sequence ID" value="AUX93462.1"/>
    <property type="molecule type" value="Genomic_DNA"/>
</dbReference>
<protein>
    <submittedName>
        <fullName evidence="3">ATP-binding protein</fullName>
    </submittedName>
</protein>
<keyword evidence="3" id="KW-0547">Nucleotide-binding</keyword>
<evidence type="ECO:0000256" key="1">
    <source>
        <dbReference type="ARBA" id="ARBA00022527"/>
    </source>
</evidence>
<name>A0A2L0IGE4_9GAMM</name>
<evidence type="ECO:0000313" key="4">
    <source>
        <dbReference type="Proteomes" id="UP000238365"/>
    </source>
</evidence>
<keyword evidence="1" id="KW-0723">Serine/threonine-protein kinase</keyword>
<organism evidence="3 4">
    <name type="scientific">Mixta gaviniae</name>
    <dbReference type="NCBI Taxonomy" id="665914"/>
    <lineage>
        <taxon>Bacteria</taxon>
        <taxon>Pseudomonadati</taxon>
        <taxon>Pseudomonadota</taxon>
        <taxon>Gammaproteobacteria</taxon>
        <taxon>Enterobacterales</taxon>
        <taxon>Erwiniaceae</taxon>
        <taxon>Mixta</taxon>
    </lineage>
</organism>
<dbReference type="Gene3D" id="3.30.565.10">
    <property type="entry name" value="Histidine kinase-like ATPase, C-terminal domain"/>
    <property type="match status" value="1"/>
</dbReference>
<gene>
    <name evidence="3" type="ORF">C2E15_10480</name>
</gene>
<dbReference type="InterPro" id="IPR003594">
    <property type="entry name" value="HATPase_dom"/>
</dbReference>
<keyword evidence="4" id="KW-1185">Reference proteome</keyword>
<accession>A0A2L0IGE4</accession>
<dbReference type="KEGG" id="pgz:C2E15_10480"/>
<keyword evidence="1" id="KW-0808">Transferase</keyword>